<evidence type="ECO:0000256" key="2">
    <source>
        <dbReference type="ARBA" id="ARBA00022598"/>
    </source>
</evidence>
<proteinExistence type="inferred from homology"/>
<dbReference type="FunFam" id="3.30.300.30:FF:000008">
    <property type="entry name" value="2,3-dihydroxybenzoate-AMP ligase"/>
    <property type="match status" value="1"/>
</dbReference>
<sequence length="525" mass="56173">MLNRIGATCHSLSVLVKAGMVEVGRPDLALASLRAVRGLGPIAGAAKVSARRDPDAVAIIDECGPVTYGELDRRSNALARAWLTHGFGAESVIAVLCRDHRGVVDAMLASAKLGARLLLMNTGFSRPQLADVARREGVSALVHDEEFADLLGDVDAEVRRYPESLVEELVHGDQRDLKLPRSGGALVLLTSGTTGTPKGAPRRVRSPLAAAQFLERIPLRRGQTMYVAAPTFHGTGLSQFILAFALGMTVVFRRRFDVRATLEGIAKHRCDVLVVVPTMLQRIVDFGGVRDHDTSSLRILFSAGSALGADLGNRATALFGDVIHNLYGSTEVAVATIATPADWRAAPGTVGKPPRGCLVRLYDEQGREVTEAGTRGRIFVGSGLAFDGYSGGGTKEIIDGLMSSGDVGHFDADGRLFVDGRDDDMIVSGGENVFPAEIEDLLASHPALLEAAVIGVPDREFGQRLRAFVVPSSEIDADTVKAYVKGNLARYKVPRDVVFLGELPRNATGKVLRQKLRDYQEGVPQ</sequence>
<dbReference type="GO" id="GO:0006631">
    <property type="term" value="P:fatty acid metabolic process"/>
    <property type="evidence" value="ECO:0007669"/>
    <property type="project" value="TreeGrafter"/>
</dbReference>
<dbReference type="PANTHER" id="PTHR43201">
    <property type="entry name" value="ACYL-COA SYNTHETASE"/>
    <property type="match status" value="1"/>
</dbReference>
<dbReference type="SUPFAM" id="SSF56801">
    <property type="entry name" value="Acetyl-CoA synthetase-like"/>
    <property type="match status" value="1"/>
</dbReference>
<dbReference type="InterPro" id="IPR042099">
    <property type="entry name" value="ANL_N_sf"/>
</dbReference>
<dbReference type="InterPro" id="IPR045851">
    <property type="entry name" value="AMP-bd_C_sf"/>
</dbReference>
<evidence type="ECO:0000259" key="4">
    <source>
        <dbReference type="Pfam" id="PF13193"/>
    </source>
</evidence>
<evidence type="ECO:0000256" key="1">
    <source>
        <dbReference type="ARBA" id="ARBA00006432"/>
    </source>
</evidence>
<dbReference type="EMBL" id="FNON01000004">
    <property type="protein sequence ID" value="SDY17144.1"/>
    <property type="molecule type" value="Genomic_DNA"/>
</dbReference>
<dbReference type="RefSeq" id="WP_091291773.1">
    <property type="nucleotide sequence ID" value="NZ_FNON01000004.1"/>
</dbReference>
<comment type="similarity">
    <text evidence="1">Belongs to the ATP-dependent AMP-binding enzyme family.</text>
</comment>
<dbReference type="PANTHER" id="PTHR43201:SF5">
    <property type="entry name" value="MEDIUM-CHAIN ACYL-COA LIGASE ACSF2, MITOCHONDRIAL"/>
    <property type="match status" value="1"/>
</dbReference>
<evidence type="ECO:0000313" key="6">
    <source>
        <dbReference type="Proteomes" id="UP000199515"/>
    </source>
</evidence>
<keyword evidence="2" id="KW-0436">Ligase</keyword>
<dbReference type="Pfam" id="PF00501">
    <property type="entry name" value="AMP-binding"/>
    <property type="match status" value="1"/>
</dbReference>
<dbReference type="InterPro" id="IPR025110">
    <property type="entry name" value="AMP-bd_C"/>
</dbReference>
<protein>
    <submittedName>
        <fullName evidence="5">Fatty-acyl-CoA synthase</fullName>
    </submittedName>
</protein>
<dbReference type="OrthoDB" id="56621at2"/>
<dbReference type="STRING" id="589385.SAMN05421504_104751"/>
<dbReference type="CDD" id="cd04433">
    <property type="entry name" value="AFD_class_I"/>
    <property type="match status" value="1"/>
</dbReference>
<dbReference type="InterPro" id="IPR020845">
    <property type="entry name" value="AMP-binding_CS"/>
</dbReference>
<dbReference type="InterPro" id="IPR000873">
    <property type="entry name" value="AMP-dep_synth/lig_dom"/>
</dbReference>
<feature type="domain" description="AMP-binding enzyme C-terminal" evidence="4">
    <location>
        <begin position="437"/>
        <end position="510"/>
    </location>
</feature>
<dbReference type="Pfam" id="PF13193">
    <property type="entry name" value="AMP-binding_C"/>
    <property type="match status" value="1"/>
</dbReference>
<accession>A0A1H3HQW1</accession>
<feature type="domain" description="AMP-dependent synthetase/ligase" evidence="3">
    <location>
        <begin position="49"/>
        <end position="389"/>
    </location>
</feature>
<dbReference type="Proteomes" id="UP000199515">
    <property type="component" value="Unassembled WGS sequence"/>
</dbReference>
<dbReference type="Gene3D" id="3.30.300.30">
    <property type="match status" value="1"/>
</dbReference>
<organism evidence="5 6">
    <name type="scientific">Amycolatopsis xylanica</name>
    <dbReference type="NCBI Taxonomy" id="589385"/>
    <lineage>
        <taxon>Bacteria</taxon>
        <taxon>Bacillati</taxon>
        <taxon>Actinomycetota</taxon>
        <taxon>Actinomycetes</taxon>
        <taxon>Pseudonocardiales</taxon>
        <taxon>Pseudonocardiaceae</taxon>
        <taxon>Amycolatopsis</taxon>
    </lineage>
</organism>
<reference evidence="5 6" key="1">
    <citation type="submission" date="2016-10" db="EMBL/GenBank/DDBJ databases">
        <authorList>
            <person name="de Groot N.N."/>
        </authorList>
    </citation>
    <scope>NUCLEOTIDE SEQUENCE [LARGE SCALE GENOMIC DNA]</scope>
    <source>
        <strain evidence="5 6">CPCC 202699</strain>
    </source>
</reference>
<dbReference type="PROSITE" id="PS00455">
    <property type="entry name" value="AMP_BINDING"/>
    <property type="match status" value="1"/>
</dbReference>
<gene>
    <name evidence="5" type="ORF">SAMN05421504_104751</name>
</gene>
<dbReference type="AlphaFoldDB" id="A0A1H3HQW1"/>
<keyword evidence="6" id="KW-1185">Reference proteome</keyword>
<evidence type="ECO:0000313" key="5">
    <source>
        <dbReference type="EMBL" id="SDY17144.1"/>
    </source>
</evidence>
<dbReference type="Gene3D" id="3.40.50.12780">
    <property type="entry name" value="N-terminal domain of ligase-like"/>
    <property type="match status" value="1"/>
</dbReference>
<evidence type="ECO:0000259" key="3">
    <source>
        <dbReference type="Pfam" id="PF00501"/>
    </source>
</evidence>
<name>A0A1H3HQW1_9PSEU</name>
<dbReference type="GO" id="GO:0031956">
    <property type="term" value="F:medium-chain fatty acid-CoA ligase activity"/>
    <property type="evidence" value="ECO:0007669"/>
    <property type="project" value="TreeGrafter"/>
</dbReference>